<evidence type="ECO:0000256" key="4">
    <source>
        <dbReference type="ARBA" id="ARBA00007626"/>
    </source>
</evidence>
<keyword evidence="13" id="KW-0496">Mitochondrion</keyword>
<dbReference type="PANTHER" id="PTHR13547:SF1">
    <property type="entry name" value="MITOCHONDRIAL RIBONUCLEASE P CATALYTIC SUBUNIT"/>
    <property type="match status" value="1"/>
</dbReference>
<evidence type="ECO:0000256" key="3">
    <source>
        <dbReference type="ARBA" id="ARBA00004173"/>
    </source>
</evidence>
<dbReference type="AlphaFoldDB" id="A0A8X6MPI6"/>
<evidence type="ECO:0000256" key="15">
    <source>
        <dbReference type="ARBA" id="ARBA00044559"/>
    </source>
</evidence>
<evidence type="ECO:0000256" key="8">
    <source>
        <dbReference type="ARBA" id="ARBA00022723"/>
    </source>
</evidence>
<dbReference type="InterPro" id="IPR031595">
    <property type="entry name" value="PRORP_C"/>
</dbReference>
<reference evidence="17" key="1">
    <citation type="submission" date="2020-08" db="EMBL/GenBank/DDBJ databases">
        <title>Multicomponent nature underlies the extraordinary mechanical properties of spider dragline silk.</title>
        <authorList>
            <person name="Kono N."/>
            <person name="Nakamura H."/>
            <person name="Mori M."/>
            <person name="Yoshida Y."/>
            <person name="Ohtoshi R."/>
            <person name="Malay A.D."/>
            <person name="Moran D.A.P."/>
            <person name="Tomita M."/>
            <person name="Numata K."/>
            <person name="Arakawa K."/>
        </authorList>
    </citation>
    <scope>NUCLEOTIDE SEQUENCE</scope>
</reference>
<dbReference type="GO" id="GO:0097745">
    <property type="term" value="P:mitochondrial tRNA 5'-end processing"/>
    <property type="evidence" value="ECO:0007669"/>
    <property type="project" value="TreeGrafter"/>
</dbReference>
<gene>
    <name evidence="17" type="primary">X975_11461</name>
    <name evidence="17" type="ORF">NPIL_526811</name>
</gene>
<evidence type="ECO:0000256" key="14">
    <source>
        <dbReference type="ARBA" id="ARBA00044536"/>
    </source>
</evidence>
<dbReference type="GO" id="GO:0004526">
    <property type="term" value="F:ribonuclease P activity"/>
    <property type="evidence" value="ECO:0007669"/>
    <property type="project" value="UniProtKB-EC"/>
</dbReference>
<dbReference type="InterPro" id="IPR033495">
    <property type="entry name" value="MRPP3_PIN_dom"/>
</dbReference>
<evidence type="ECO:0000313" key="18">
    <source>
        <dbReference type="Proteomes" id="UP000887013"/>
    </source>
</evidence>
<dbReference type="GO" id="GO:0001682">
    <property type="term" value="P:tRNA 5'-leader removal"/>
    <property type="evidence" value="ECO:0007669"/>
    <property type="project" value="TreeGrafter"/>
</dbReference>
<comment type="caution">
    <text evidence="17">The sequence shown here is derived from an EMBL/GenBank/DDBJ whole genome shotgun (WGS) entry which is preliminary data.</text>
</comment>
<dbReference type="GO" id="GO:0046872">
    <property type="term" value="F:metal ion binding"/>
    <property type="evidence" value="ECO:0007669"/>
    <property type="project" value="UniProtKB-KW"/>
</dbReference>
<evidence type="ECO:0000256" key="13">
    <source>
        <dbReference type="ARBA" id="ARBA00023128"/>
    </source>
</evidence>
<comment type="catalytic activity">
    <reaction evidence="1">
        <text>Endonucleolytic cleavage of RNA, removing 5'-extranucleotides from tRNA precursor.</text>
        <dbReference type="EC" id="3.1.26.5"/>
    </reaction>
</comment>
<keyword evidence="6" id="KW-0819">tRNA processing</keyword>
<evidence type="ECO:0000256" key="5">
    <source>
        <dbReference type="ARBA" id="ARBA00012179"/>
    </source>
</evidence>
<evidence type="ECO:0000256" key="11">
    <source>
        <dbReference type="ARBA" id="ARBA00022842"/>
    </source>
</evidence>
<evidence type="ECO:0000256" key="12">
    <source>
        <dbReference type="ARBA" id="ARBA00022946"/>
    </source>
</evidence>
<evidence type="ECO:0000256" key="6">
    <source>
        <dbReference type="ARBA" id="ARBA00022694"/>
    </source>
</evidence>
<dbReference type="Gene3D" id="3.40.50.11980">
    <property type="match status" value="1"/>
</dbReference>
<dbReference type="EC" id="3.1.26.5" evidence="5"/>
<evidence type="ECO:0000256" key="10">
    <source>
        <dbReference type="ARBA" id="ARBA00022833"/>
    </source>
</evidence>
<keyword evidence="12" id="KW-0809">Transit peptide</keyword>
<evidence type="ECO:0000313" key="17">
    <source>
        <dbReference type="EMBL" id="GFS71246.1"/>
    </source>
</evidence>
<dbReference type="Gene3D" id="1.25.40.10">
    <property type="entry name" value="Tetratricopeptide repeat domain"/>
    <property type="match status" value="1"/>
</dbReference>
<keyword evidence="7" id="KW-0540">Nuclease</keyword>
<evidence type="ECO:0000256" key="1">
    <source>
        <dbReference type="ARBA" id="ARBA00000928"/>
    </source>
</evidence>
<dbReference type="OrthoDB" id="46913at2759"/>
<comment type="cofactor">
    <cofactor evidence="2">
        <name>Mg(2+)</name>
        <dbReference type="ChEBI" id="CHEBI:18420"/>
    </cofactor>
</comment>
<evidence type="ECO:0000256" key="2">
    <source>
        <dbReference type="ARBA" id="ARBA00001946"/>
    </source>
</evidence>
<comment type="subcellular location">
    <subcellularLocation>
        <location evidence="3">Mitochondrion</location>
    </subcellularLocation>
</comment>
<organism evidence="17 18">
    <name type="scientific">Nephila pilipes</name>
    <name type="common">Giant wood spider</name>
    <name type="synonym">Nephila maculata</name>
    <dbReference type="NCBI Taxonomy" id="299642"/>
    <lineage>
        <taxon>Eukaryota</taxon>
        <taxon>Metazoa</taxon>
        <taxon>Ecdysozoa</taxon>
        <taxon>Arthropoda</taxon>
        <taxon>Chelicerata</taxon>
        <taxon>Arachnida</taxon>
        <taxon>Araneae</taxon>
        <taxon>Araneomorphae</taxon>
        <taxon>Entelegynae</taxon>
        <taxon>Araneoidea</taxon>
        <taxon>Nephilidae</taxon>
        <taxon>Nephila</taxon>
    </lineage>
</organism>
<keyword evidence="9" id="KW-0378">Hydrolase</keyword>
<accession>A0A8X6MPI6</accession>
<dbReference type="Proteomes" id="UP000887013">
    <property type="component" value="Unassembled WGS sequence"/>
</dbReference>
<proteinExistence type="inferred from homology"/>
<keyword evidence="8" id="KW-0479">Metal-binding</keyword>
<dbReference type="CDD" id="cd18718">
    <property type="entry name" value="PIN_PRORP"/>
    <property type="match status" value="1"/>
</dbReference>
<feature type="domain" description="PRORP" evidence="16">
    <location>
        <begin position="315"/>
        <end position="550"/>
    </location>
</feature>
<sequence>MFAIQRVQYRNIFKSKQFINKPVFVLESAFKQSPQILFLTRKAHHRNPSLPNFREGTIGSRYHPPSAIEKIEEKLKEIFSERSIHTTAQWNDLKNKLFIDSEILSEVNFSSIVMNSLLSLNKVDEAHSFMKYLYDVNIKPNFLSYLKYMALCGKNVDLCDEEIIFQTFEKVKSMIDTSPVLDITCTEHIIRGLYKTKQWQLCFDYLKKLPCELTREIKNHLATAAIRNDDEALAWEILTKWLKSEEDPNNEVIVEFLLYALRLQFKDWRIGDEFIVKFFQYIQKKGVILDIKVIKFVENYFKNHPKEWKVLSTKVHRSGECNSCKRNLELVDFSNEDFIRLRDLFLERSLKKNDIFINTTDKELNKYLKFIDSRKPFEFVLDGLNAAHTVQTKKDGKQLAIQLLKIVDRLSKNSNRLLVLGRQHMGTWPRSILNKISQKASVFLTNDSSQDDPFIVYAALASGPDAYIVSQDLMRDHIARLDNPKLIWLFQRWQQTHQIYLSIAEDGKFKFMEPLRYSINIQGSMEKGWHIPYDDKIVLDPYEELNNWLCINRLW</sequence>
<keyword evidence="18" id="KW-1185">Reference proteome</keyword>
<evidence type="ECO:0000259" key="16">
    <source>
        <dbReference type="Pfam" id="PF16953"/>
    </source>
</evidence>
<evidence type="ECO:0000256" key="9">
    <source>
        <dbReference type="ARBA" id="ARBA00022801"/>
    </source>
</evidence>
<keyword evidence="10" id="KW-0862">Zinc</keyword>
<dbReference type="PANTHER" id="PTHR13547">
    <property type="match status" value="1"/>
</dbReference>
<keyword evidence="11" id="KW-0460">Magnesium</keyword>
<evidence type="ECO:0000256" key="7">
    <source>
        <dbReference type="ARBA" id="ARBA00022722"/>
    </source>
</evidence>
<dbReference type="InterPro" id="IPR011990">
    <property type="entry name" value="TPR-like_helical_dom_sf"/>
</dbReference>
<comment type="similarity">
    <text evidence="4">Belongs to the PPR family. P subfamily.</text>
</comment>
<dbReference type="Pfam" id="PF16953">
    <property type="entry name" value="PRORP"/>
    <property type="match status" value="1"/>
</dbReference>
<protein>
    <recommendedName>
        <fullName evidence="14">Mitochondrial ribonuclease P catalytic subunit</fullName>
        <ecNumber evidence="5">3.1.26.5</ecNumber>
    </recommendedName>
    <alternativeName>
        <fullName evidence="15">Mitochondrial ribonuclease P protein 3</fullName>
    </alternativeName>
</protein>
<name>A0A8X6MPI6_NEPPI</name>
<dbReference type="GO" id="GO:0030678">
    <property type="term" value="C:mitochondrial ribonuclease P complex"/>
    <property type="evidence" value="ECO:0007669"/>
    <property type="project" value="TreeGrafter"/>
</dbReference>
<dbReference type="EMBL" id="BMAW01000875">
    <property type="protein sequence ID" value="GFS71246.1"/>
    <property type="molecule type" value="Genomic_DNA"/>
</dbReference>